<dbReference type="Pfam" id="PF19239">
    <property type="entry name" value="GIY_YIG_domain"/>
    <property type="match status" value="1"/>
</dbReference>
<feature type="compositionally biased region" description="Basic and acidic residues" evidence="1">
    <location>
        <begin position="17"/>
        <end position="26"/>
    </location>
</feature>
<feature type="region of interest" description="Disordered" evidence="1">
    <location>
        <begin position="1"/>
        <end position="26"/>
    </location>
</feature>
<dbReference type="RefSeq" id="XP_031380973.1">
    <property type="nucleotide sequence ID" value="XM_031525113.1"/>
</dbReference>
<accession>A0A6P8CKC4</accession>
<dbReference type="AlphaFoldDB" id="A0A6P8CKC4"/>
<name>A0A6P8CKC4_PUNGR</name>
<protein>
    <submittedName>
        <fullName evidence="3">Protein EFFECTOR OF TRANSCRIPTION 2</fullName>
    </submittedName>
</protein>
<evidence type="ECO:0000256" key="1">
    <source>
        <dbReference type="SAM" id="MobiDB-lite"/>
    </source>
</evidence>
<evidence type="ECO:0000313" key="3">
    <source>
        <dbReference type="RefSeq" id="XP_031380973.1"/>
    </source>
</evidence>
<evidence type="ECO:0000313" key="2">
    <source>
        <dbReference type="Proteomes" id="UP000515151"/>
    </source>
</evidence>
<dbReference type="InterPro" id="IPR038909">
    <property type="entry name" value="Effector_transcript"/>
</dbReference>
<dbReference type="OrthoDB" id="1922121at2759"/>
<gene>
    <name evidence="3" type="primary">LOC116195776</name>
</gene>
<reference evidence="3" key="2">
    <citation type="submission" date="2025-08" db="UniProtKB">
        <authorList>
            <consortium name="RefSeq"/>
        </authorList>
    </citation>
    <scope>IDENTIFICATION</scope>
    <source>
        <tissue evidence="3">Leaf</tissue>
    </source>
</reference>
<sequence>MAARRDNTTVAVTGARPKREDCGRTKHDSAFSDWKALIGPSDWEDYSLGKEGSARYRVHNLPPSSSPGVYELGIAVTRTKSARETRKLNPSNIIIVYTGQADGVRTRLQQYGRSGAHLGNCSSTARANDDSQSTVSHKELGLFREILSRDYSIVFRWAPMNNKGDALGMEAELLKTFDYAWNKGSNGARRPHDILQKLEEASSTAYRVSRTSKKLLPFLQEKGGIRIHGRLPLDTKTVAHAEEENNFFNGIFKFNRSNPRVVLDRSCFNEDETGFCGVYLGNRNICKRPPVKGRKRCAEHKGMKVNARPWSEVPDQHGITDPGLKNLTFHVEKVKFGSVSLSAGESFTSCGFIMGDGSSCKRPPVQGRQRCSEHKGRRIVTLNSVSSRNQEINYVQNKGHNISENFQVGKLGLLYSSETCNVRSNTMTVCGVNYDDGTFCTRQPARGRVRCEYHKGMRVSRARNYVTR</sequence>
<reference evidence="2" key="1">
    <citation type="journal article" date="2020" name="Plant Biotechnol. J.">
        <title>The pomegranate (Punica granatum L.) draft genome dissects genetic divergence between soft- and hard-seeded cultivars.</title>
        <authorList>
            <person name="Luo X."/>
            <person name="Li H."/>
            <person name="Wu Z."/>
            <person name="Yao W."/>
            <person name="Zhao P."/>
            <person name="Cao D."/>
            <person name="Yu H."/>
            <person name="Li K."/>
            <person name="Poudel K."/>
            <person name="Zhao D."/>
            <person name="Zhang F."/>
            <person name="Xia X."/>
            <person name="Chen L."/>
            <person name="Wang Q."/>
            <person name="Jing D."/>
            <person name="Cao S."/>
        </authorList>
    </citation>
    <scope>NUCLEOTIDE SEQUENCE [LARGE SCALE GENOMIC DNA]</scope>
    <source>
        <strain evidence="2">cv. Tunisia</strain>
    </source>
</reference>
<organism evidence="2 3">
    <name type="scientific">Punica granatum</name>
    <name type="common">Pomegranate</name>
    <dbReference type="NCBI Taxonomy" id="22663"/>
    <lineage>
        <taxon>Eukaryota</taxon>
        <taxon>Viridiplantae</taxon>
        <taxon>Streptophyta</taxon>
        <taxon>Embryophyta</taxon>
        <taxon>Tracheophyta</taxon>
        <taxon>Spermatophyta</taxon>
        <taxon>Magnoliopsida</taxon>
        <taxon>eudicotyledons</taxon>
        <taxon>Gunneridae</taxon>
        <taxon>Pentapetalae</taxon>
        <taxon>rosids</taxon>
        <taxon>malvids</taxon>
        <taxon>Myrtales</taxon>
        <taxon>Lythraceae</taxon>
        <taxon>Punica</taxon>
    </lineage>
</organism>
<dbReference type="GeneID" id="116195776"/>
<dbReference type="PANTHER" id="PTHR35133:SF1">
    <property type="entry name" value="PROTEIN EFFECTOR OF TRANSCRIPTION 2-RELATED"/>
    <property type="match status" value="1"/>
</dbReference>
<keyword evidence="2" id="KW-1185">Reference proteome</keyword>
<dbReference type="GO" id="GO:0006355">
    <property type="term" value="P:regulation of DNA-templated transcription"/>
    <property type="evidence" value="ECO:0007669"/>
    <property type="project" value="InterPro"/>
</dbReference>
<dbReference type="PANTHER" id="PTHR35133">
    <property type="entry name" value="PROTEIN EFFECTOR OF TRANSCRIPTION 2-RELATED"/>
    <property type="match status" value="1"/>
</dbReference>
<proteinExistence type="predicted"/>
<dbReference type="GO" id="GO:0003677">
    <property type="term" value="F:DNA binding"/>
    <property type="evidence" value="ECO:0007669"/>
    <property type="project" value="InterPro"/>
</dbReference>
<dbReference type="Proteomes" id="UP000515151">
    <property type="component" value="Chromosome 2"/>
</dbReference>